<keyword evidence="2 5" id="KW-0238">DNA-binding</keyword>
<dbReference type="Pfam" id="PF12840">
    <property type="entry name" value="HTH_20"/>
    <property type="match status" value="1"/>
</dbReference>
<evidence type="ECO:0000256" key="1">
    <source>
        <dbReference type="ARBA" id="ARBA00023015"/>
    </source>
</evidence>
<dbReference type="GO" id="GO:0003677">
    <property type="term" value="F:DNA binding"/>
    <property type="evidence" value="ECO:0007669"/>
    <property type="project" value="UniProtKB-KW"/>
</dbReference>
<keyword evidence="3" id="KW-0804">Transcription</keyword>
<proteinExistence type="predicted"/>
<name>A0A7X0D7P8_9ACTN</name>
<dbReference type="CDD" id="cd00090">
    <property type="entry name" value="HTH_ARSR"/>
    <property type="match status" value="1"/>
</dbReference>
<dbReference type="GO" id="GO:0003700">
    <property type="term" value="F:DNA-binding transcription factor activity"/>
    <property type="evidence" value="ECO:0007669"/>
    <property type="project" value="InterPro"/>
</dbReference>
<reference evidence="5 6" key="1">
    <citation type="submission" date="2020-08" db="EMBL/GenBank/DDBJ databases">
        <title>Sequencing the genomes of 1000 actinobacteria strains.</title>
        <authorList>
            <person name="Klenk H.-P."/>
        </authorList>
    </citation>
    <scope>NUCLEOTIDE SEQUENCE [LARGE SCALE GENOMIC DNA]</scope>
    <source>
        <strain evidence="5 6">DSM 46659</strain>
    </source>
</reference>
<sequence length="330" mass="36031">MLRIHFTDTDLARTSVAEGPDPLWELVISLHRLQTRWGRSRVQDWYEDARRTLTAAGLAPTVKTLLVPITPFSEYFPDFLTPDASRHGLDAGLEAIAATPRAEFDRQIGLAAGGRGMPARVRSLVEGDTRPRRELVGALRAYHDTALAPHWERMRAASDTDRTRRARDLLNGGVEGLLGGFAPMMRWEPPVLHVDYPVDTDLHLQGRGLRLIPSYFCHKRPVALADRELPPVLVYPLHNGTLPADRGRPLSGGVPLRALLGATRAAILQAVAQGMTTGELAANLAITPAAVSHHTRVLRDAGLILSTRDRHHVLHTITAAGADLLKTAAG</sequence>
<keyword evidence="1" id="KW-0805">Transcription regulation</keyword>
<dbReference type="EMBL" id="JACHDS010000001">
    <property type="protein sequence ID" value="MBB6174575.1"/>
    <property type="molecule type" value="Genomic_DNA"/>
</dbReference>
<dbReference type="InterPro" id="IPR036390">
    <property type="entry name" value="WH_DNA-bd_sf"/>
</dbReference>
<evidence type="ECO:0000256" key="3">
    <source>
        <dbReference type="ARBA" id="ARBA00023163"/>
    </source>
</evidence>
<comment type="caution">
    <text evidence="5">The sequence shown here is derived from an EMBL/GenBank/DDBJ whole genome shotgun (WGS) entry which is preliminary data.</text>
</comment>
<dbReference type="RefSeq" id="WP_184078685.1">
    <property type="nucleotide sequence ID" value="NZ_JACHDS010000001.1"/>
</dbReference>
<dbReference type="Gene3D" id="1.10.10.10">
    <property type="entry name" value="Winged helix-like DNA-binding domain superfamily/Winged helix DNA-binding domain"/>
    <property type="match status" value="1"/>
</dbReference>
<evidence type="ECO:0000259" key="4">
    <source>
        <dbReference type="SMART" id="SM00418"/>
    </source>
</evidence>
<dbReference type="InterPro" id="IPR036388">
    <property type="entry name" value="WH-like_DNA-bd_sf"/>
</dbReference>
<dbReference type="InterPro" id="IPR051011">
    <property type="entry name" value="Metal_resp_trans_reg"/>
</dbReference>
<dbReference type="AlphaFoldDB" id="A0A7X0D7P8"/>
<dbReference type="PANTHER" id="PTHR43132:SF8">
    <property type="entry name" value="HTH-TYPE TRANSCRIPTIONAL REGULATOR KMTR"/>
    <property type="match status" value="1"/>
</dbReference>
<dbReference type="Proteomes" id="UP000546642">
    <property type="component" value="Unassembled WGS sequence"/>
</dbReference>
<evidence type="ECO:0000313" key="5">
    <source>
        <dbReference type="EMBL" id="MBB6174575.1"/>
    </source>
</evidence>
<accession>A0A7X0D7P8</accession>
<feature type="domain" description="HTH arsR-type" evidence="4">
    <location>
        <begin position="254"/>
        <end position="330"/>
    </location>
</feature>
<dbReference type="SUPFAM" id="SSF46785">
    <property type="entry name" value="Winged helix' DNA-binding domain"/>
    <property type="match status" value="1"/>
</dbReference>
<dbReference type="InterPro" id="IPR001845">
    <property type="entry name" value="HTH_ArsR_DNA-bd_dom"/>
</dbReference>
<organism evidence="5 6">
    <name type="scientific">Nocardiopsis mwathae</name>
    <dbReference type="NCBI Taxonomy" id="1472723"/>
    <lineage>
        <taxon>Bacteria</taxon>
        <taxon>Bacillati</taxon>
        <taxon>Actinomycetota</taxon>
        <taxon>Actinomycetes</taxon>
        <taxon>Streptosporangiales</taxon>
        <taxon>Nocardiopsidaceae</taxon>
        <taxon>Nocardiopsis</taxon>
    </lineage>
</organism>
<dbReference type="InterPro" id="IPR011991">
    <property type="entry name" value="ArsR-like_HTH"/>
</dbReference>
<evidence type="ECO:0000313" key="6">
    <source>
        <dbReference type="Proteomes" id="UP000546642"/>
    </source>
</evidence>
<protein>
    <submittedName>
        <fullName evidence="5">DNA-binding transcriptional ArsR family regulator</fullName>
    </submittedName>
</protein>
<dbReference type="PANTHER" id="PTHR43132">
    <property type="entry name" value="ARSENICAL RESISTANCE OPERON REPRESSOR ARSR-RELATED"/>
    <property type="match status" value="1"/>
</dbReference>
<dbReference type="SMART" id="SM00418">
    <property type="entry name" value="HTH_ARSR"/>
    <property type="match status" value="1"/>
</dbReference>
<keyword evidence="6" id="KW-1185">Reference proteome</keyword>
<gene>
    <name evidence="5" type="ORF">HNR23_004635</name>
</gene>
<evidence type="ECO:0000256" key="2">
    <source>
        <dbReference type="ARBA" id="ARBA00023125"/>
    </source>
</evidence>